<dbReference type="GeneID" id="18813481"/>
<dbReference type="KEGG" id="sla:SERLADRAFT_416462"/>
<name>F8P165_SERL9</name>
<accession>F8P165</accession>
<reference evidence="1" key="1">
    <citation type="submission" date="2011-04" db="EMBL/GenBank/DDBJ databases">
        <title>Evolution of plant cell wall degrading machinery underlies the functional diversity of forest fungi.</title>
        <authorList>
            <consortium name="US DOE Joint Genome Institute (JGI-PGF)"/>
            <person name="Eastwood D.C."/>
            <person name="Floudas D."/>
            <person name="Binder M."/>
            <person name="Majcherczyk A."/>
            <person name="Schneider P."/>
            <person name="Aerts A."/>
            <person name="Asiegbu F.O."/>
            <person name="Baker S.E."/>
            <person name="Barry K."/>
            <person name="Bendiksby M."/>
            <person name="Blumentritt M."/>
            <person name="Coutinho P.M."/>
            <person name="Cullen D."/>
            <person name="Cullen D."/>
            <person name="Gathman A."/>
            <person name="Goodell B."/>
            <person name="Henrissat B."/>
            <person name="Ihrmark K."/>
            <person name="Kauserud H."/>
            <person name="Kohler A."/>
            <person name="LaButti K."/>
            <person name="Lapidus A."/>
            <person name="Lavin J.L."/>
            <person name="Lee Y.-H."/>
            <person name="Lindquist E."/>
            <person name="Lilly W."/>
            <person name="Lucas S."/>
            <person name="Morin E."/>
            <person name="Murat C."/>
            <person name="Oguiza J.A."/>
            <person name="Park J."/>
            <person name="Pisabarro A.G."/>
            <person name="Riley R."/>
            <person name="Rosling A."/>
            <person name="Salamov A."/>
            <person name="Schmidt O."/>
            <person name="Schmutz J."/>
            <person name="Skrede I."/>
            <person name="Stenlid J."/>
            <person name="Wiebenga A."/>
            <person name="Xie X."/>
            <person name="Kues U."/>
            <person name="Hibbett D.S."/>
            <person name="Hoffmeister D."/>
            <person name="Hogberg N."/>
            <person name="Martin F."/>
            <person name="Grigoriev I.V."/>
            <person name="Watkinson S.C."/>
        </authorList>
    </citation>
    <scope>NUCLEOTIDE SEQUENCE</scope>
    <source>
        <strain evidence="1">S7.9</strain>
    </source>
</reference>
<dbReference type="InterPro" id="IPR032675">
    <property type="entry name" value="LRR_dom_sf"/>
</dbReference>
<dbReference type="AlphaFoldDB" id="F8P165"/>
<dbReference type="RefSeq" id="XP_007320136.1">
    <property type="nucleotide sequence ID" value="XM_007320074.1"/>
</dbReference>
<gene>
    <name evidence="1" type="ORF">SERLADRAFT_416462</name>
</gene>
<dbReference type="Gene3D" id="3.80.10.10">
    <property type="entry name" value="Ribonuclease Inhibitor"/>
    <property type="match status" value="1"/>
</dbReference>
<dbReference type="SUPFAM" id="SSF52058">
    <property type="entry name" value="L domain-like"/>
    <property type="match status" value="1"/>
</dbReference>
<evidence type="ECO:0000313" key="1">
    <source>
        <dbReference type="EMBL" id="EGO22896.1"/>
    </source>
</evidence>
<proteinExistence type="predicted"/>
<evidence type="ECO:0008006" key="2">
    <source>
        <dbReference type="Google" id="ProtNLM"/>
    </source>
</evidence>
<dbReference type="Proteomes" id="UP000008064">
    <property type="component" value="Unassembled WGS sequence"/>
</dbReference>
<dbReference type="HOGENOM" id="CLU_897617_0_0_1"/>
<dbReference type="EMBL" id="GL945436">
    <property type="protein sequence ID" value="EGO22896.1"/>
    <property type="molecule type" value="Genomic_DNA"/>
</dbReference>
<organism>
    <name type="scientific">Serpula lacrymans var. lacrymans (strain S7.9)</name>
    <name type="common">Dry rot fungus</name>
    <dbReference type="NCBI Taxonomy" id="578457"/>
    <lineage>
        <taxon>Eukaryota</taxon>
        <taxon>Fungi</taxon>
        <taxon>Dikarya</taxon>
        <taxon>Basidiomycota</taxon>
        <taxon>Agaricomycotina</taxon>
        <taxon>Agaricomycetes</taxon>
        <taxon>Agaricomycetidae</taxon>
        <taxon>Boletales</taxon>
        <taxon>Coniophorineae</taxon>
        <taxon>Serpulaceae</taxon>
        <taxon>Serpula</taxon>
    </lineage>
</organism>
<protein>
    <recommendedName>
        <fullName evidence="2">F-box domain-containing protein</fullName>
    </recommendedName>
</protein>
<sequence length="310" mass="35526">MQPFFFQLLKLIDLLPSSYIAPVRRIGDKALPTIPNEIYSEIFENIQSEISEYYYKAFLDRTARVCRLFNLVASQHILKSIRLSGRPSEANTAPYLSNLTRQIAMNEEPGISNALFVKDCIVRDFQERNQENCAALSLQTTALAHMINIRSLTILYTPLTNEQLSAFSNIANLEFLILVDCRMSENIPSAVVCLGKLVKPVSVETIYRKEPDSFEFAKDIVSQSYNPVIEELYLEFNDREFMLLFGETVTDLVERILPRCPSLKRLAFYQLPMPEKSLINFIFGAATYSLPSNSIFAACRFEKSRWQVRV</sequence>
<dbReference type="OrthoDB" id="3256662at2759"/>